<dbReference type="EMBL" id="GL378359">
    <property type="protein sequence ID" value="EFJ45080.1"/>
    <property type="molecule type" value="Genomic_DNA"/>
</dbReference>
<evidence type="ECO:0000313" key="1">
    <source>
        <dbReference type="EMBL" id="EFJ45080.1"/>
    </source>
</evidence>
<reference evidence="1 2" key="1">
    <citation type="journal article" date="2010" name="Science">
        <title>Genomic analysis of organismal complexity in the multicellular green alga Volvox carteri.</title>
        <authorList>
            <person name="Prochnik S.E."/>
            <person name="Umen J."/>
            <person name="Nedelcu A.M."/>
            <person name="Hallmann A."/>
            <person name="Miller S.M."/>
            <person name="Nishii I."/>
            <person name="Ferris P."/>
            <person name="Kuo A."/>
            <person name="Mitros T."/>
            <person name="Fritz-Laylin L.K."/>
            <person name="Hellsten U."/>
            <person name="Chapman J."/>
            <person name="Simakov O."/>
            <person name="Rensing S.A."/>
            <person name="Terry A."/>
            <person name="Pangilinan J."/>
            <person name="Kapitonov V."/>
            <person name="Jurka J."/>
            <person name="Salamov A."/>
            <person name="Shapiro H."/>
            <person name="Schmutz J."/>
            <person name="Grimwood J."/>
            <person name="Lindquist E."/>
            <person name="Lucas S."/>
            <person name="Grigoriev I.V."/>
            <person name="Schmitt R."/>
            <person name="Kirk D."/>
            <person name="Rokhsar D.S."/>
        </authorList>
    </citation>
    <scope>NUCLEOTIDE SEQUENCE [LARGE SCALE GENOMIC DNA]</scope>
    <source>
        <strain evidence="2">f. Nagariensis / Eve</strain>
    </source>
</reference>
<protein>
    <submittedName>
        <fullName evidence="1">Uncharacterized protein</fullName>
    </submittedName>
</protein>
<accession>D8U539</accession>
<name>D8U539_VOLCA</name>
<sequence>MSREKSCFCYRRTCWSNGLRFRSFMPYSCTLASKTGTDAVGSAATVAVNPAPMRSPRIPKRCNMHEQKVNNTSSVALYRLAVFLVLSMAMTSSVRTSVIICEQGSHATKTAYTSSFYGLSNRGTNLGFTTLPAFWDGRESMQTYIRSAEARCQHVAFRQVKGPTGTVRRYALLAAA</sequence>
<dbReference type="KEGG" id="vcn:VOLCADRAFT_94558"/>
<gene>
    <name evidence="1" type="ORF">VOLCADRAFT_94558</name>
</gene>
<organism evidence="2">
    <name type="scientific">Volvox carteri f. nagariensis</name>
    <dbReference type="NCBI Taxonomy" id="3068"/>
    <lineage>
        <taxon>Eukaryota</taxon>
        <taxon>Viridiplantae</taxon>
        <taxon>Chlorophyta</taxon>
        <taxon>core chlorophytes</taxon>
        <taxon>Chlorophyceae</taxon>
        <taxon>CS clade</taxon>
        <taxon>Chlamydomonadales</taxon>
        <taxon>Volvocaceae</taxon>
        <taxon>Volvox</taxon>
    </lineage>
</organism>
<dbReference type="GeneID" id="9616918"/>
<proteinExistence type="predicted"/>
<dbReference type="Proteomes" id="UP000001058">
    <property type="component" value="Unassembled WGS sequence"/>
</dbReference>
<dbReference type="InParanoid" id="D8U539"/>
<dbReference type="RefSeq" id="XP_002953756.1">
    <property type="nucleotide sequence ID" value="XM_002953710.1"/>
</dbReference>
<keyword evidence="2" id="KW-1185">Reference proteome</keyword>
<evidence type="ECO:0000313" key="2">
    <source>
        <dbReference type="Proteomes" id="UP000001058"/>
    </source>
</evidence>
<dbReference type="AlphaFoldDB" id="D8U539"/>